<dbReference type="Pfam" id="PF03597">
    <property type="entry name" value="FixS"/>
    <property type="match status" value="1"/>
</dbReference>
<proteinExistence type="predicted"/>
<organism evidence="1 2">
    <name type="scientific">Brevundimonas subvibrioides (strain ATCC 15264 / DSM 4735 / LMG 14903 / NBRC 16000 / CB 81)</name>
    <name type="common">Caulobacter subvibrioides</name>
    <dbReference type="NCBI Taxonomy" id="633149"/>
    <lineage>
        <taxon>Bacteria</taxon>
        <taxon>Pseudomonadati</taxon>
        <taxon>Pseudomonadota</taxon>
        <taxon>Alphaproteobacteria</taxon>
        <taxon>Caulobacterales</taxon>
        <taxon>Caulobacteraceae</taxon>
        <taxon>Brevundimonas</taxon>
    </lineage>
</organism>
<dbReference type="PANTHER" id="PTHR41532">
    <property type="entry name" value="FIXS PROTEIN"/>
    <property type="match status" value="1"/>
</dbReference>
<evidence type="ECO:0000313" key="2">
    <source>
        <dbReference type="Proteomes" id="UP000002696"/>
    </source>
</evidence>
<dbReference type="Proteomes" id="UP000002696">
    <property type="component" value="Chromosome"/>
</dbReference>
<keyword evidence="2" id="KW-1185">Reference proteome</keyword>
<dbReference type="InParanoid" id="D9QIS9"/>
<dbReference type="AlphaFoldDB" id="D9QIS9"/>
<accession>D9QIS9</accession>
<dbReference type="NCBIfam" id="TIGR00847">
    <property type="entry name" value="ccoS"/>
    <property type="match status" value="1"/>
</dbReference>
<evidence type="ECO:0000313" key="1">
    <source>
        <dbReference type="EMBL" id="ADL01412.1"/>
    </source>
</evidence>
<dbReference type="BioCyc" id="BSUB633149:G1GM8-2099-MONOMER"/>
<dbReference type="PANTHER" id="PTHR41532:SF1">
    <property type="entry name" value="FIXS PROTEIN"/>
    <property type="match status" value="1"/>
</dbReference>
<reference evidence="2" key="1">
    <citation type="journal article" date="2011" name="J. Bacteriol.">
        <title>Genome sequences of eight morphologically diverse alphaproteobacteria.</title>
        <authorList>
            <consortium name="US DOE Joint Genome Institute"/>
            <person name="Brown P.J."/>
            <person name="Kysela D.T."/>
            <person name="Buechlein A."/>
            <person name="Hemmerich C."/>
            <person name="Brun Y.V."/>
        </authorList>
    </citation>
    <scope>NUCLEOTIDE SEQUENCE [LARGE SCALE GENOMIC DNA]</scope>
    <source>
        <strain evidence="2">ATCC 15264 / DSM 4735 / LMG 14903 / NBRC 16000 / CB 81</strain>
    </source>
</reference>
<sequence length="64" mass="6814">MNILLLLAPFSVLLGLLAVGAFVWTLRAGQYDDVQGAAARILIDEPAPLPPRLPGEVPPRDPPT</sequence>
<protein>
    <submittedName>
        <fullName evidence="1">Cytochrome oxidase maturation protein, cbb3-type</fullName>
    </submittedName>
</protein>
<dbReference type="eggNOG" id="COG3197">
    <property type="taxonomic scope" value="Bacteria"/>
</dbReference>
<dbReference type="InterPro" id="IPR004714">
    <property type="entry name" value="Cyt_oxidase_maturation_cbb3"/>
</dbReference>
<dbReference type="HOGENOM" id="CLU_176840_4_1_5"/>
<dbReference type="EMBL" id="CP002102">
    <property type="protein sequence ID" value="ADL01412.1"/>
    <property type="molecule type" value="Genomic_DNA"/>
</dbReference>
<gene>
    <name evidence="1" type="ordered locus">Bresu_2102</name>
</gene>
<dbReference type="STRING" id="633149.Bresu_2102"/>
<dbReference type="RefSeq" id="WP_013269513.1">
    <property type="nucleotide sequence ID" value="NC_014375.1"/>
</dbReference>
<dbReference type="KEGG" id="bsb:Bresu_2102"/>
<name>D9QIS9_BRESC</name>